<protein>
    <recommendedName>
        <fullName evidence="3">RRM domain-containing protein</fullName>
    </recommendedName>
</protein>
<dbReference type="PANTHER" id="PTHR34427">
    <property type="entry name" value="DUF4283 DOMAIN PROTEIN"/>
    <property type="match status" value="1"/>
</dbReference>
<evidence type="ECO:0000256" key="2">
    <source>
        <dbReference type="SAM" id="MobiDB-lite"/>
    </source>
</evidence>
<evidence type="ECO:0000313" key="4">
    <source>
        <dbReference type="EMBL" id="GAU33269.1"/>
    </source>
</evidence>
<feature type="region of interest" description="Disordered" evidence="2">
    <location>
        <begin position="134"/>
        <end position="160"/>
    </location>
</feature>
<dbReference type="InterPro" id="IPR000504">
    <property type="entry name" value="RRM_dom"/>
</dbReference>
<dbReference type="CDD" id="cd00590">
    <property type="entry name" value="RRM_SF"/>
    <property type="match status" value="1"/>
</dbReference>
<proteinExistence type="predicted"/>
<dbReference type="EMBL" id="DF973521">
    <property type="protein sequence ID" value="GAU33269.1"/>
    <property type="molecule type" value="Genomic_DNA"/>
</dbReference>
<dbReference type="Proteomes" id="UP000242715">
    <property type="component" value="Unassembled WGS sequence"/>
</dbReference>
<dbReference type="SMART" id="SM00360">
    <property type="entry name" value="RRM"/>
    <property type="match status" value="1"/>
</dbReference>
<dbReference type="SUPFAM" id="SSF54928">
    <property type="entry name" value="RNA-binding domain, RBD"/>
    <property type="match status" value="1"/>
</dbReference>
<dbReference type="GO" id="GO:0003723">
    <property type="term" value="F:RNA binding"/>
    <property type="evidence" value="ECO:0007669"/>
    <property type="project" value="UniProtKB-UniRule"/>
</dbReference>
<evidence type="ECO:0000259" key="3">
    <source>
        <dbReference type="PROSITE" id="PS50102"/>
    </source>
</evidence>
<sequence>MAGSGFRRYVSYYFTNFPAQLSNFYLRKGFEVCGILEDVYVPNRRNRRGEPFGFVKFSNVRDVTKLLDALNNVWFGHFRVRARIASFDRKDLVVGRRTQPTTLVEKTETNVPVRTTGRFNSQRPTNSENAIVRREVEGRKTNKGNKGGGGGRESPPEETRVGDIVVKLGARKVTKENTKSQTEEGGLFPNNLGEPAAVAKAKDHQVLLRSYKTLTDDVCWAQKGIVATITNGEAVPVVQNRITDAGFNNLILIPLGADKVFVRSMAGVDALEVVNNAKEFFIFIFSHWMRWDFHQQAYKRGAWVRLYGIPVHAWNVNFFKLCVFDCGTLLRVDSCSADKDRLDFACVLIATPELEIVNKVVNVMVDGTLVTVKVVEEWGYALREDICLFEEERESVMSQPDLDVGHDDMDATWEVNNFVANFAGGLEEEVINGSRATDLASDAQVEIEVRSAEDVVVMPNKSDQVVVSSPVLGSDYMPGSTPRNVGMGDPQSTSEAQGSSSICSPMVGHRRHTGISIKGTQGCFFLLKRGRTEERKSAKGSGRLKGGIESDLECIRSEGVSSSVHSDVSASSVSCTNDWKHWVVMQGSEQVAVEDVVEVGKAIRITPKVNTANRFLKSGEEFSVENVYAPCNIGVKHELWVSLSARIQLLGRSRVCVCGDFNVVRNLDEKRIVNGRSHPLDCVEFNHFIDDNSLIDLPMCARKYTWFKGDELSMSRLDRFLLSGDWCLTWPNCTQVARMRGLSDHCPLVLSANEEDWGHRPSRMLKCWKDIPGYNMFVKDKWNSLQVDGWGGYVLKEKLKRIKMELKDWHNAHTQNLPSKIESLKERLETLDEKGEEDTLLEAELAELHEITADIHSLSQLHTNICDGKNGALVERNLFTGYSMGVVAPVSISHLQLADDMLLMGTKSWANVRAMRAALESGVGGCWWRGTVLWFRVLAARYGLERGRLCEGGMRGSMWWRELVRIRDGTGELEGGWFREYIMRKVGDGSDTFFWTDPWLDGSPLSERFGRLFDLAENKSVLVAEMFSLGDHTSDCWQWQPGLDSGYIVCGAYQLLTEQVVPPLDGASGLIWHPQVPLKVSILAWWLLRDRLPTKVNLITRGILSVAASLCVFGCGEAESAHHLFLSCSTFGSLWHLLPTSWTHQDTIQPVFVRKGYMRRFSVLLVVAAGAFEVVIEVSLCRVYLNIHIIP</sequence>
<keyword evidence="5" id="KW-1185">Reference proteome</keyword>
<gene>
    <name evidence="4" type="ORF">TSUD_279430</name>
</gene>
<dbReference type="InterPro" id="IPR012677">
    <property type="entry name" value="Nucleotide-bd_a/b_plait_sf"/>
</dbReference>
<dbReference type="PROSITE" id="PS50102">
    <property type="entry name" value="RRM"/>
    <property type="match status" value="1"/>
</dbReference>
<dbReference type="AlphaFoldDB" id="A0A2Z6NNQ8"/>
<dbReference type="SUPFAM" id="SSF56219">
    <property type="entry name" value="DNase I-like"/>
    <property type="match status" value="1"/>
</dbReference>
<dbReference type="InterPro" id="IPR026960">
    <property type="entry name" value="RVT-Znf"/>
</dbReference>
<dbReference type="Pfam" id="PF13966">
    <property type="entry name" value="zf-RVT"/>
    <property type="match status" value="1"/>
</dbReference>
<keyword evidence="1" id="KW-0694">RNA-binding</keyword>
<dbReference type="InterPro" id="IPR036691">
    <property type="entry name" value="Endo/exonu/phosph_ase_sf"/>
</dbReference>
<feature type="region of interest" description="Disordered" evidence="2">
    <location>
        <begin position="470"/>
        <end position="502"/>
    </location>
</feature>
<evidence type="ECO:0000313" key="5">
    <source>
        <dbReference type="Proteomes" id="UP000242715"/>
    </source>
</evidence>
<feature type="domain" description="RRM" evidence="3">
    <location>
        <begin position="10"/>
        <end position="87"/>
    </location>
</feature>
<accession>A0A2Z6NNQ8</accession>
<dbReference type="InterPro" id="IPR035979">
    <property type="entry name" value="RBD_domain_sf"/>
</dbReference>
<evidence type="ECO:0000256" key="1">
    <source>
        <dbReference type="PROSITE-ProRule" id="PRU00176"/>
    </source>
</evidence>
<dbReference type="Pfam" id="PF00076">
    <property type="entry name" value="RRM_1"/>
    <property type="match status" value="1"/>
</dbReference>
<feature type="compositionally biased region" description="Polar residues" evidence="2">
    <location>
        <begin position="490"/>
        <end position="502"/>
    </location>
</feature>
<reference evidence="5" key="1">
    <citation type="journal article" date="2017" name="Front. Plant Sci.">
        <title>Climate Clever Clovers: New Paradigm to Reduce the Environmental Footprint of Ruminants by Breeding Low Methanogenic Forages Utilizing Haplotype Variation.</title>
        <authorList>
            <person name="Kaur P."/>
            <person name="Appels R."/>
            <person name="Bayer P.E."/>
            <person name="Keeble-Gagnere G."/>
            <person name="Wang J."/>
            <person name="Hirakawa H."/>
            <person name="Shirasawa K."/>
            <person name="Vercoe P."/>
            <person name="Stefanova K."/>
            <person name="Durmic Z."/>
            <person name="Nichols P."/>
            <person name="Revell C."/>
            <person name="Isobe S.N."/>
            <person name="Edwards D."/>
            <person name="Erskine W."/>
        </authorList>
    </citation>
    <scope>NUCLEOTIDE SEQUENCE [LARGE SCALE GENOMIC DNA]</scope>
    <source>
        <strain evidence="5">cv. Daliak</strain>
    </source>
</reference>
<dbReference type="Gene3D" id="3.30.70.330">
    <property type="match status" value="1"/>
</dbReference>
<dbReference type="Gene3D" id="3.60.10.10">
    <property type="entry name" value="Endonuclease/exonuclease/phosphatase"/>
    <property type="match status" value="1"/>
</dbReference>
<organism evidence="4 5">
    <name type="scientific">Trifolium subterraneum</name>
    <name type="common">Subterranean clover</name>
    <dbReference type="NCBI Taxonomy" id="3900"/>
    <lineage>
        <taxon>Eukaryota</taxon>
        <taxon>Viridiplantae</taxon>
        <taxon>Streptophyta</taxon>
        <taxon>Embryophyta</taxon>
        <taxon>Tracheophyta</taxon>
        <taxon>Spermatophyta</taxon>
        <taxon>Magnoliopsida</taxon>
        <taxon>eudicotyledons</taxon>
        <taxon>Gunneridae</taxon>
        <taxon>Pentapetalae</taxon>
        <taxon>rosids</taxon>
        <taxon>fabids</taxon>
        <taxon>Fabales</taxon>
        <taxon>Fabaceae</taxon>
        <taxon>Papilionoideae</taxon>
        <taxon>50 kb inversion clade</taxon>
        <taxon>NPAAA clade</taxon>
        <taxon>Hologalegina</taxon>
        <taxon>IRL clade</taxon>
        <taxon>Trifolieae</taxon>
        <taxon>Trifolium</taxon>
    </lineage>
</organism>
<name>A0A2Z6NNQ8_TRISU</name>
<dbReference type="PANTHER" id="PTHR34427:SF5">
    <property type="entry name" value="DUF4283 DOMAIN-CONTAINING PROTEIN"/>
    <property type="match status" value="1"/>
</dbReference>